<evidence type="ECO:0000256" key="1">
    <source>
        <dbReference type="ARBA" id="ARBA00004141"/>
    </source>
</evidence>
<dbReference type="InterPro" id="IPR050930">
    <property type="entry name" value="MFS_Vesicular_Transporter"/>
</dbReference>
<evidence type="ECO:0000313" key="9">
    <source>
        <dbReference type="Proteomes" id="UP001162131"/>
    </source>
</evidence>
<dbReference type="Gene3D" id="1.20.1250.20">
    <property type="entry name" value="MFS general substrate transporter like domains"/>
    <property type="match status" value="2"/>
</dbReference>
<dbReference type="InterPro" id="IPR020846">
    <property type="entry name" value="MFS_dom"/>
</dbReference>
<dbReference type="InterPro" id="IPR011701">
    <property type="entry name" value="MFS"/>
</dbReference>
<dbReference type="AlphaFoldDB" id="A0AAU9IQJ2"/>
<keyword evidence="4 6" id="KW-1133">Transmembrane helix</keyword>
<accession>A0AAU9IQJ2</accession>
<feature type="transmembrane region" description="Helical" evidence="6">
    <location>
        <begin position="132"/>
        <end position="157"/>
    </location>
</feature>
<keyword evidence="5 6" id="KW-0472">Membrane</keyword>
<dbReference type="SUPFAM" id="SSF103473">
    <property type="entry name" value="MFS general substrate transporter"/>
    <property type="match status" value="1"/>
</dbReference>
<dbReference type="InterPro" id="IPR036259">
    <property type="entry name" value="MFS_trans_sf"/>
</dbReference>
<keyword evidence="2" id="KW-0813">Transport</keyword>
<reference evidence="8" key="1">
    <citation type="submission" date="2021-09" db="EMBL/GenBank/DDBJ databases">
        <authorList>
            <consortium name="AG Swart"/>
            <person name="Singh M."/>
            <person name="Singh A."/>
            <person name="Seah K."/>
            <person name="Emmerich C."/>
        </authorList>
    </citation>
    <scope>NUCLEOTIDE SEQUENCE</scope>
    <source>
        <strain evidence="8">ATCC30299</strain>
    </source>
</reference>
<proteinExistence type="predicted"/>
<comment type="caution">
    <text evidence="8">The sequence shown here is derived from an EMBL/GenBank/DDBJ whole genome shotgun (WGS) entry which is preliminary data.</text>
</comment>
<dbReference type="Proteomes" id="UP001162131">
    <property type="component" value="Unassembled WGS sequence"/>
</dbReference>
<evidence type="ECO:0000256" key="3">
    <source>
        <dbReference type="ARBA" id="ARBA00022692"/>
    </source>
</evidence>
<dbReference type="EMBL" id="CAJZBQ010000010">
    <property type="protein sequence ID" value="CAG9313470.1"/>
    <property type="molecule type" value="Genomic_DNA"/>
</dbReference>
<organism evidence="8 9">
    <name type="scientific">Blepharisma stoltei</name>
    <dbReference type="NCBI Taxonomy" id="1481888"/>
    <lineage>
        <taxon>Eukaryota</taxon>
        <taxon>Sar</taxon>
        <taxon>Alveolata</taxon>
        <taxon>Ciliophora</taxon>
        <taxon>Postciliodesmatophora</taxon>
        <taxon>Heterotrichea</taxon>
        <taxon>Heterotrichida</taxon>
        <taxon>Blepharismidae</taxon>
        <taxon>Blepharisma</taxon>
    </lineage>
</organism>
<feature type="transmembrane region" description="Helical" evidence="6">
    <location>
        <begin position="204"/>
        <end position="224"/>
    </location>
</feature>
<dbReference type="PANTHER" id="PTHR23506">
    <property type="entry name" value="GH10249P"/>
    <property type="match status" value="1"/>
</dbReference>
<gene>
    <name evidence="8" type="ORF">BSTOLATCC_MIC8735</name>
</gene>
<keyword evidence="9" id="KW-1185">Reference proteome</keyword>
<feature type="transmembrane region" description="Helical" evidence="6">
    <location>
        <begin position="375"/>
        <end position="394"/>
    </location>
</feature>
<feature type="domain" description="Major facilitator superfamily (MFS) profile" evidence="7">
    <location>
        <begin position="1"/>
        <end position="400"/>
    </location>
</feature>
<evidence type="ECO:0000256" key="2">
    <source>
        <dbReference type="ARBA" id="ARBA00022448"/>
    </source>
</evidence>
<feature type="transmembrane region" description="Helical" evidence="6">
    <location>
        <begin position="36"/>
        <end position="58"/>
    </location>
</feature>
<feature type="transmembrane region" description="Helical" evidence="6">
    <location>
        <begin position="244"/>
        <end position="263"/>
    </location>
</feature>
<dbReference type="GO" id="GO:0016020">
    <property type="term" value="C:membrane"/>
    <property type="evidence" value="ECO:0007669"/>
    <property type="project" value="UniProtKB-SubCell"/>
</dbReference>
<feature type="transmembrane region" description="Helical" evidence="6">
    <location>
        <begin position="163"/>
        <end position="183"/>
    </location>
</feature>
<dbReference type="PANTHER" id="PTHR23506:SF26">
    <property type="entry name" value="MFS-TYPE TRANSPORTER SLC18B1"/>
    <property type="match status" value="1"/>
</dbReference>
<feature type="transmembrane region" description="Helical" evidence="6">
    <location>
        <begin position="270"/>
        <end position="291"/>
    </location>
</feature>
<sequence>MDWSLIALLLAQILSCSVYSIIAPFFPSEAHKKNIGSGLVGVIFSGYPIAASLSSLFFAKFISKIGRKRLLLLGCLCEGFSMLGFGTAPFFPRNSFIVITLISRFCQGLGAGAISTATFAIIACVYSEKIELVLGFVQSVTGVGFLMGPLVGSGLYALEGFSFLFFTYGTIFLIFVPIMHFMLPRDTKYAKTKDDIELKNFFRIPTVVFDGILQILSITSFSFLNPTFSDHLATYGISTAESGIMFTIPSVMYALSVFILNYIHLGRKSIMIIGLAIVGIADFHLGPWKYALLPHKLWVVIVSLAVFGFGMGLCQLPALPDMVEDSKKVLNQYTEFQVSDSLSGILASAFYLGEMIGPPLAGILTDEIGFANSEAAIGMTLLIYAIVYITFCYLHQKKNKYKANSLLIEKDIELEIKIDK</sequence>
<dbReference type="PROSITE" id="PS50850">
    <property type="entry name" value="MFS"/>
    <property type="match status" value="1"/>
</dbReference>
<dbReference type="GO" id="GO:0022857">
    <property type="term" value="F:transmembrane transporter activity"/>
    <property type="evidence" value="ECO:0007669"/>
    <property type="project" value="InterPro"/>
</dbReference>
<evidence type="ECO:0000313" key="8">
    <source>
        <dbReference type="EMBL" id="CAG9313470.1"/>
    </source>
</evidence>
<feature type="transmembrane region" description="Helical" evidence="6">
    <location>
        <begin position="97"/>
        <end position="125"/>
    </location>
</feature>
<evidence type="ECO:0000256" key="6">
    <source>
        <dbReference type="SAM" id="Phobius"/>
    </source>
</evidence>
<evidence type="ECO:0000256" key="4">
    <source>
        <dbReference type="ARBA" id="ARBA00022989"/>
    </source>
</evidence>
<evidence type="ECO:0000256" key="5">
    <source>
        <dbReference type="ARBA" id="ARBA00023136"/>
    </source>
</evidence>
<feature type="transmembrane region" description="Helical" evidence="6">
    <location>
        <begin position="297"/>
        <end position="320"/>
    </location>
</feature>
<feature type="transmembrane region" description="Helical" evidence="6">
    <location>
        <begin position="70"/>
        <end position="91"/>
    </location>
</feature>
<feature type="transmembrane region" description="Helical" evidence="6">
    <location>
        <begin position="341"/>
        <end position="363"/>
    </location>
</feature>
<protein>
    <recommendedName>
        <fullName evidence="7">Major facilitator superfamily (MFS) profile domain-containing protein</fullName>
    </recommendedName>
</protein>
<name>A0AAU9IQJ2_9CILI</name>
<comment type="subcellular location">
    <subcellularLocation>
        <location evidence="1">Membrane</location>
        <topology evidence="1">Multi-pass membrane protein</topology>
    </subcellularLocation>
</comment>
<keyword evidence="3 6" id="KW-0812">Transmembrane</keyword>
<evidence type="ECO:0000259" key="7">
    <source>
        <dbReference type="PROSITE" id="PS50850"/>
    </source>
</evidence>
<dbReference type="Pfam" id="PF07690">
    <property type="entry name" value="MFS_1"/>
    <property type="match status" value="2"/>
</dbReference>